<dbReference type="Pfam" id="PF13797">
    <property type="entry name" value="Post_transc_reg"/>
    <property type="match status" value="1"/>
</dbReference>
<keyword evidence="2" id="KW-1185">Reference proteome</keyword>
<comment type="caution">
    <text evidence="1">The sequence shown here is derived from an EMBL/GenBank/DDBJ whole genome shotgun (WGS) entry which is preliminary data.</text>
</comment>
<accession>A0ABU6MJB3</accession>
<dbReference type="Proteomes" id="UP001341444">
    <property type="component" value="Unassembled WGS sequence"/>
</dbReference>
<evidence type="ECO:0000313" key="2">
    <source>
        <dbReference type="Proteomes" id="UP001341444"/>
    </source>
</evidence>
<proteinExistence type="predicted"/>
<organism evidence="1 2">
    <name type="scientific">Heyndrickxia acidicola</name>
    <dbReference type="NCBI Taxonomy" id="209389"/>
    <lineage>
        <taxon>Bacteria</taxon>
        <taxon>Bacillati</taxon>
        <taxon>Bacillota</taxon>
        <taxon>Bacilli</taxon>
        <taxon>Bacillales</taxon>
        <taxon>Bacillaceae</taxon>
        <taxon>Heyndrickxia</taxon>
    </lineage>
</organism>
<evidence type="ECO:0000313" key="1">
    <source>
        <dbReference type="EMBL" id="MED1204758.1"/>
    </source>
</evidence>
<sequence length="105" mass="12505">MKGQRYFHKKNFDLLYPALKSKAEELSILGYGKVEVRDIWNYFIKKRWKNLKEDVHIYELVSDILSLKAGDYMNFATVEAYRSPNWFADLDSNELEALLNPKKKR</sequence>
<dbReference type="RefSeq" id="WP_066261914.1">
    <property type="nucleotide sequence ID" value="NZ_JARMAB010000026.1"/>
</dbReference>
<gene>
    <name evidence="1" type="ORF">P4T90_17065</name>
</gene>
<dbReference type="InterPro" id="IPR025716">
    <property type="entry name" value="Post-transcriptional_regulator"/>
</dbReference>
<reference evidence="1 2" key="1">
    <citation type="submission" date="2023-03" db="EMBL/GenBank/DDBJ databases">
        <title>Bacillus Genome Sequencing.</title>
        <authorList>
            <person name="Dunlap C."/>
        </authorList>
    </citation>
    <scope>NUCLEOTIDE SEQUENCE [LARGE SCALE GENOMIC DNA]</scope>
    <source>
        <strain evidence="1 2">B-23453</strain>
    </source>
</reference>
<dbReference type="EMBL" id="JARMAB010000026">
    <property type="protein sequence ID" value="MED1204758.1"/>
    <property type="molecule type" value="Genomic_DNA"/>
</dbReference>
<protein>
    <submittedName>
        <fullName evidence="1">Post-transcriptional regulator</fullName>
    </submittedName>
</protein>
<name>A0ABU6MJB3_9BACI</name>